<dbReference type="InterPro" id="IPR036890">
    <property type="entry name" value="HATPase_C_sf"/>
</dbReference>
<proteinExistence type="predicted"/>
<accession>A0ABW7Z604</accession>
<evidence type="ECO:0000313" key="11">
    <source>
        <dbReference type="EMBL" id="MFI6502159.1"/>
    </source>
</evidence>
<dbReference type="PANTHER" id="PTHR24421:SF10">
    <property type="entry name" value="NITRATE_NITRITE SENSOR PROTEIN NARQ"/>
    <property type="match status" value="1"/>
</dbReference>
<keyword evidence="5" id="KW-0547">Nucleotide-binding</keyword>
<dbReference type="Gene3D" id="3.30.565.10">
    <property type="entry name" value="Histidine kinase-like ATPase, C-terminal domain"/>
    <property type="match status" value="1"/>
</dbReference>
<evidence type="ECO:0000256" key="7">
    <source>
        <dbReference type="ARBA" id="ARBA00022840"/>
    </source>
</evidence>
<gene>
    <name evidence="11" type="ORF">ACIBG2_32610</name>
</gene>
<evidence type="ECO:0000256" key="3">
    <source>
        <dbReference type="ARBA" id="ARBA00022553"/>
    </source>
</evidence>
<dbReference type="EMBL" id="JBITGY010000009">
    <property type="protein sequence ID" value="MFI6502159.1"/>
    <property type="molecule type" value="Genomic_DNA"/>
</dbReference>
<dbReference type="Proteomes" id="UP001612741">
    <property type="component" value="Unassembled WGS sequence"/>
</dbReference>
<dbReference type="InterPro" id="IPR011712">
    <property type="entry name" value="Sig_transdc_His_kin_sub3_dim/P"/>
</dbReference>
<dbReference type="InterPro" id="IPR003594">
    <property type="entry name" value="HATPase_dom"/>
</dbReference>
<dbReference type="Pfam" id="PF02518">
    <property type="entry name" value="HATPase_c"/>
    <property type="match status" value="1"/>
</dbReference>
<evidence type="ECO:0000256" key="6">
    <source>
        <dbReference type="ARBA" id="ARBA00022777"/>
    </source>
</evidence>
<protein>
    <recommendedName>
        <fullName evidence="2">histidine kinase</fullName>
        <ecNumber evidence="2">2.7.13.3</ecNumber>
    </recommendedName>
</protein>
<name>A0ABW7Z604_9ACTN</name>
<evidence type="ECO:0000256" key="9">
    <source>
        <dbReference type="SAM" id="Phobius"/>
    </source>
</evidence>
<comment type="catalytic activity">
    <reaction evidence="1">
        <text>ATP + protein L-histidine = ADP + protein N-phospho-L-histidine.</text>
        <dbReference type="EC" id="2.7.13.3"/>
    </reaction>
</comment>
<dbReference type="InterPro" id="IPR050482">
    <property type="entry name" value="Sensor_HK_TwoCompSys"/>
</dbReference>
<dbReference type="InterPro" id="IPR025828">
    <property type="entry name" value="Put_sensor_dom"/>
</dbReference>
<evidence type="ECO:0000259" key="10">
    <source>
        <dbReference type="SMART" id="SM00387"/>
    </source>
</evidence>
<evidence type="ECO:0000256" key="8">
    <source>
        <dbReference type="ARBA" id="ARBA00023012"/>
    </source>
</evidence>
<feature type="transmembrane region" description="Helical" evidence="9">
    <location>
        <begin position="154"/>
        <end position="175"/>
    </location>
</feature>
<feature type="domain" description="Histidine kinase/HSP90-like ATPase" evidence="10">
    <location>
        <begin position="319"/>
        <end position="409"/>
    </location>
</feature>
<dbReference type="Pfam" id="PF07730">
    <property type="entry name" value="HisKA_3"/>
    <property type="match status" value="1"/>
</dbReference>
<keyword evidence="12" id="KW-1185">Reference proteome</keyword>
<evidence type="ECO:0000313" key="12">
    <source>
        <dbReference type="Proteomes" id="UP001612741"/>
    </source>
</evidence>
<evidence type="ECO:0000256" key="5">
    <source>
        <dbReference type="ARBA" id="ARBA00022741"/>
    </source>
</evidence>
<evidence type="ECO:0000256" key="2">
    <source>
        <dbReference type="ARBA" id="ARBA00012438"/>
    </source>
</evidence>
<keyword evidence="6 11" id="KW-0418">Kinase</keyword>
<organism evidence="11 12">
    <name type="scientific">Nonomuraea typhae</name>
    <dbReference type="NCBI Taxonomy" id="2603600"/>
    <lineage>
        <taxon>Bacteria</taxon>
        <taxon>Bacillati</taxon>
        <taxon>Actinomycetota</taxon>
        <taxon>Actinomycetes</taxon>
        <taxon>Streptosporangiales</taxon>
        <taxon>Streptosporangiaceae</taxon>
        <taxon>Nonomuraea</taxon>
    </lineage>
</organism>
<dbReference type="Pfam" id="PF13796">
    <property type="entry name" value="Sensor"/>
    <property type="match status" value="1"/>
</dbReference>
<dbReference type="GO" id="GO:0016301">
    <property type="term" value="F:kinase activity"/>
    <property type="evidence" value="ECO:0007669"/>
    <property type="project" value="UniProtKB-KW"/>
</dbReference>
<dbReference type="SMART" id="SM00387">
    <property type="entry name" value="HATPase_c"/>
    <property type="match status" value="1"/>
</dbReference>
<reference evidence="11 12" key="1">
    <citation type="submission" date="2024-10" db="EMBL/GenBank/DDBJ databases">
        <title>The Natural Products Discovery Center: Release of the First 8490 Sequenced Strains for Exploring Actinobacteria Biosynthetic Diversity.</title>
        <authorList>
            <person name="Kalkreuter E."/>
            <person name="Kautsar S.A."/>
            <person name="Yang D."/>
            <person name="Bader C.D."/>
            <person name="Teijaro C.N."/>
            <person name="Fluegel L."/>
            <person name="Davis C.M."/>
            <person name="Simpson J.R."/>
            <person name="Lauterbach L."/>
            <person name="Steele A.D."/>
            <person name="Gui C."/>
            <person name="Meng S."/>
            <person name="Li G."/>
            <person name="Viehrig K."/>
            <person name="Ye F."/>
            <person name="Su P."/>
            <person name="Kiefer A.F."/>
            <person name="Nichols A."/>
            <person name="Cepeda A.J."/>
            <person name="Yan W."/>
            <person name="Fan B."/>
            <person name="Jiang Y."/>
            <person name="Adhikari A."/>
            <person name="Zheng C.-J."/>
            <person name="Schuster L."/>
            <person name="Cowan T.M."/>
            <person name="Smanski M.J."/>
            <person name="Chevrette M.G."/>
            <person name="De Carvalho L.P.S."/>
            <person name="Shen B."/>
        </authorList>
    </citation>
    <scope>NUCLEOTIDE SEQUENCE [LARGE SCALE GENOMIC DNA]</scope>
    <source>
        <strain evidence="11 12">NPDC050545</strain>
    </source>
</reference>
<keyword evidence="8" id="KW-0902">Two-component regulatory system</keyword>
<keyword evidence="9" id="KW-0472">Membrane</keyword>
<keyword evidence="7" id="KW-0067">ATP-binding</keyword>
<dbReference type="CDD" id="cd16917">
    <property type="entry name" value="HATPase_UhpB-NarQ-NarX-like"/>
    <property type="match status" value="1"/>
</dbReference>
<keyword evidence="9" id="KW-0812">Transmembrane</keyword>
<dbReference type="EC" id="2.7.13.3" evidence="2"/>
<feature type="transmembrane region" description="Helical" evidence="9">
    <location>
        <begin position="101"/>
        <end position="125"/>
    </location>
</feature>
<dbReference type="PANTHER" id="PTHR24421">
    <property type="entry name" value="NITRATE/NITRITE SENSOR PROTEIN NARX-RELATED"/>
    <property type="match status" value="1"/>
</dbReference>
<evidence type="ECO:0000256" key="4">
    <source>
        <dbReference type="ARBA" id="ARBA00022679"/>
    </source>
</evidence>
<dbReference type="RefSeq" id="WP_397087225.1">
    <property type="nucleotide sequence ID" value="NZ_JBITGY010000009.1"/>
</dbReference>
<dbReference type="SUPFAM" id="SSF55874">
    <property type="entry name" value="ATPase domain of HSP90 chaperone/DNA topoisomerase II/histidine kinase"/>
    <property type="match status" value="1"/>
</dbReference>
<keyword evidence="3" id="KW-0597">Phosphoprotein</keyword>
<sequence>MLREALFAIKRLAGGLGTAALAMLTMLCWVLVGAACLLGVGLLLVPPMVAMTRALAELERERLRRRGVEIVSPYTQDGTPGAGWIARMRAVRADRATLRDLGWLGAHATLGLMCGVLGVLMPIAAAREISYPLWWHLLPPQDQTTNFNVPVQSWPGAIFTAFMGAVVLVGLLRLAPALTRLQERPATRLLVPHPSVDLSKRIAQLTATRAGALQAHATELRRIERALHDGTQNRLNAVVVTVAAAKRAVARDPERALHALDRAQNAAEQAAAELRAVVRALLPPILEDRGLSGALSALASGCAVPCRLTVGAMGPVPLSVETAAYFTVAEALTNVSKHSGARRAEVVVERNGPALRILVRDDGKGGARDDTGTGLAGIRRRVEAHDGTMTLTSPHGGPTVIEVELPCES</sequence>
<keyword evidence="9" id="KW-1133">Transmembrane helix</keyword>
<evidence type="ECO:0000256" key="1">
    <source>
        <dbReference type="ARBA" id="ARBA00000085"/>
    </source>
</evidence>
<keyword evidence="4" id="KW-0808">Transferase</keyword>
<comment type="caution">
    <text evidence="11">The sequence shown here is derived from an EMBL/GenBank/DDBJ whole genome shotgun (WGS) entry which is preliminary data.</text>
</comment>
<dbReference type="Gene3D" id="1.20.5.1930">
    <property type="match status" value="1"/>
</dbReference>